<dbReference type="AlphaFoldDB" id="A0A0L6TYW6"/>
<dbReference type="RefSeq" id="WP_050740616.1">
    <property type="nucleotide sequence ID" value="NZ_LGYO01000029.1"/>
</dbReference>
<protein>
    <submittedName>
        <fullName evidence="2">Uncharacterized protein</fullName>
    </submittedName>
</protein>
<comment type="caution">
    <text evidence="2">The sequence shown here is derived from an EMBL/GenBank/DDBJ whole genome shotgun (WGS) entry which is preliminary data.</text>
</comment>
<evidence type="ECO:0000256" key="1">
    <source>
        <dbReference type="SAM" id="MobiDB-lite"/>
    </source>
</evidence>
<keyword evidence="3" id="KW-1185">Reference proteome</keyword>
<evidence type="ECO:0000313" key="2">
    <source>
        <dbReference type="EMBL" id="KNZ41456.1"/>
    </source>
</evidence>
<dbReference type="Proteomes" id="UP000036873">
    <property type="component" value="Unassembled WGS sequence"/>
</dbReference>
<reference evidence="3" key="1">
    <citation type="submission" date="2015-07" db="EMBL/GenBank/DDBJ databases">
        <title>Draft genome sequence of Acetobacterium bakii DSM 8293, a potential psychrophilic chemical producer through syngas fermentation.</title>
        <authorList>
            <person name="Song Y."/>
            <person name="Hwang S."/>
            <person name="Cho B.-K."/>
        </authorList>
    </citation>
    <scope>NUCLEOTIDE SEQUENCE [LARGE SCALE GENOMIC DNA]</scope>
    <source>
        <strain evidence="3">DSM 8239</strain>
    </source>
</reference>
<proteinExistence type="predicted"/>
<gene>
    <name evidence="2" type="ORF">AKG39_11850</name>
</gene>
<organism evidence="2 3">
    <name type="scientific">Acetobacterium bakii</name>
    <dbReference type="NCBI Taxonomy" id="52689"/>
    <lineage>
        <taxon>Bacteria</taxon>
        <taxon>Bacillati</taxon>
        <taxon>Bacillota</taxon>
        <taxon>Clostridia</taxon>
        <taxon>Eubacteriales</taxon>
        <taxon>Eubacteriaceae</taxon>
        <taxon>Acetobacterium</taxon>
    </lineage>
</organism>
<dbReference type="OrthoDB" id="1779467at2"/>
<feature type="region of interest" description="Disordered" evidence="1">
    <location>
        <begin position="1"/>
        <end position="40"/>
    </location>
</feature>
<accession>A0A0L6TYW6</accession>
<evidence type="ECO:0000313" key="3">
    <source>
        <dbReference type="Proteomes" id="UP000036873"/>
    </source>
</evidence>
<dbReference type="EMBL" id="LGYO01000029">
    <property type="protein sequence ID" value="KNZ41456.1"/>
    <property type="molecule type" value="Genomic_DNA"/>
</dbReference>
<name>A0A0L6TYW6_9FIRM</name>
<dbReference type="STRING" id="52689.AKG39_11850"/>
<sequence length="141" mass="16078">MIKKKAGAPFGNTHAVGHGAPKDNHNAKGHGAPNGNSNALRTGVHEKITLETLPYDERCLFNNLLKLYHDREPAEEVFKYIRAMVTRQITRINPDGTVKVTPIPYNVIVSYTFDFQLMRVHQLLYDHYSWALQAHIKEEKV</sequence>